<dbReference type="GO" id="GO:0016787">
    <property type="term" value="F:hydrolase activity"/>
    <property type="evidence" value="ECO:0007669"/>
    <property type="project" value="UniProtKB-KW"/>
</dbReference>
<keyword evidence="1" id="KW-0378">Hydrolase</keyword>
<dbReference type="GO" id="GO:0005634">
    <property type="term" value="C:nucleus"/>
    <property type="evidence" value="ECO:0007669"/>
    <property type="project" value="TreeGrafter"/>
</dbReference>
<dbReference type="InterPro" id="IPR005645">
    <property type="entry name" value="FSH-like_dom"/>
</dbReference>
<evidence type="ECO:0000259" key="2">
    <source>
        <dbReference type="Pfam" id="PF03959"/>
    </source>
</evidence>
<dbReference type="InterPro" id="IPR050593">
    <property type="entry name" value="LovG"/>
</dbReference>
<dbReference type="PANTHER" id="PTHR48070">
    <property type="entry name" value="ESTERASE OVCA2"/>
    <property type="match status" value="1"/>
</dbReference>
<evidence type="ECO:0000313" key="3">
    <source>
        <dbReference type="EMBL" id="CAD8089506.1"/>
    </source>
</evidence>
<dbReference type="GO" id="GO:0005737">
    <property type="term" value="C:cytoplasm"/>
    <property type="evidence" value="ECO:0007669"/>
    <property type="project" value="TreeGrafter"/>
</dbReference>
<dbReference type="EMBL" id="CAJJDM010000086">
    <property type="protein sequence ID" value="CAD8089506.1"/>
    <property type="molecule type" value="Genomic_DNA"/>
</dbReference>
<dbReference type="AlphaFoldDB" id="A0A8S1NGQ0"/>
<organism evidence="3 4">
    <name type="scientific">Paramecium primaurelia</name>
    <dbReference type="NCBI Taxonomy" id="5886"/>
    <lineage>
        <taxon>Eukaryota</taxon>
        <taxon>Sar</taxon>
        <taxon>Alveolata</taxon>
        <taxon>Ciliophora</taxon>
        <taxon>Intramacronucleata</taxon>
        <taxon>Oligohymenophorea</taxon>
        <taxon>Peniculida</taxon>
        <taxon>Parameciidae</taxon>
        <taxon>Paramecium</taxon>
    </lineage>
</organism>
<accession>A0A8S1NGQ0</accession>
<dbReference type="Pfam" id="PF03959">
    <property type="entry name" value="FSH1"/>
    <property type="match status" value="1"/>
</dbReference>
<sequence length="207" mass="23922">MTTYKILALPGWENDGFILKKHMGDLHNLISKYVEIEYLDPPYDVSKSMFPLPPLLDTQGRKVYRWGNYYLDMSDDIEKIKNRILQNPKIIGLMGFSQGVFIIGEIGQLAHTDLQLAKQLRFLICFSSNGIKPKKIHYDKKNLITIPTLQTIGSKDFAYLESIIQTTEYLNSQVIWTEATHRVPILNYDQKIELANFISNKLDQPKL</sequence>
<evidence type="ECO:0000313" key="4">
    <source>
        <dbReference type="Proteomes" id="UP000688137"/>
    </source>
</evidence>
<dbReference type="Proteomes" id="UP000688137">
    <property type="component" value="Unassembled WGS sequence"/>
</dbReference>
<keyword evidence="4" id="KW-1185">Reference proteome</keyword>
<dbReference type="PANTHER" id="PTHR48070:SF6">
    <property type="entry name" value="ESTERASE OVCA2"/>
    <property type="match status" value="1"/>
</dbReference>
<gene>
    <name evidence="3" type="ORF">PPRIM_AZ9-3.1.T0830227</name>
</gene>
<feature type="domain" description="Serine hydrolase" evidence="2">
    <location>
        <begin position="3"/>
        <end position="187"/>
    </location>
</feature>
<name>A0A8S1NGQ0_PARPR</name>
<proteinExistence type="predicted"/>
<reference evidence="3" key="1">
    <citation type="submission" date="2021-01" db="EMBL/GenBank/DDBJ databases">
        <authorList>
            <consortium name="Genoscope - CEA"/>
            <person name="William W."/>
        </authorList>
    </citation>
    <scope>NUCLEOTIDE SEQUENCE</scope>
</reference>
<dbReference type="OMA" id="VYRWGNY"/>
<comment type="caution">
    <text evidence="3">The sequence shown here is derived from an EMBL/GenBank/DDBJ whole genome shotgun (WGS) entry which is preliminary data.</text>
</comment>
<protein>
    <recommendedName>
        <fullName evidence="2">Serine hydrolase domain-containing protein</fullName>
    </recommendedName>
</protein>
<evidence type="ECO:0000256" key="1">
    <source>
        <dbReference type="ARBA" id="ARBA00022801"/>
    </source>
</evidence>